<protein>
    <submittedName>
        <fullName evidence="1">Uncharacterized protein</fullName>
    </submittedName>
</protein>
<dbReference type="EMBL" id="GBRH01208256">
    <property type="protein sequence ID" value="JAD89639.1"/>
    <property type="molecule type" value="Transcribed_RNA"/>
</dbReference>
<evidence type="ECO:0000313" key="1">
    <source>
        <dbReference type="EMBL" id="JAD89639.1"/>
    </source>
</evidence>
<reference evidence="1" key="1">
    <citation type="submission" date="2014-09" db="EMBL/GenBank/DDBJ databases">
        <authorList>
            <person name="Magalhaes I.L.F."/>
            <person name="Oliveira U."/>
            <person name="Santos F.R."/>
            <person name="Vidigal T.H.D.A."/>
            <person name="Brescovit A.D."/>
            <person name="Santos A.J."/>
        </authorList>
    </citation>
    <scope>NUCLEOTIDE SEQUENCE</scope>
    <source>
        <tissue evidence="1">Shoot tissue taken approximately 20 cm above the soil surface</tissue>
    </source>
</reference>
<organism evidence="1">
    <name type="scientific">Arundo donax</name>
    <name type="common">Giant reed</name>
    <name type="synonym">Donax arundinaceus</name>
    <dbReference type="NCBI Taxonomy" id="35708"/>
    <lineage>
        <taxon>Eukaryota</taxon>
        <taxon>Viridiplantae</taxon>
        <taxon>Streptophyta</taxon>
        <taxon>Embryophyta</taxon>
        <taxon>Tracheophyta</taxon>
        <taxon>Spermatophyta</taxon>
        <taxon>Magnoliopsida</taxon>
        <taxon>Liliopsida</taxon>
        <taxon>Poales</taxon>
        <taxon>Poaceae</taxon>
        <taxon>PACMAD clade</taxon>
        <taxon>Arundinoideae</taxon>
        <taxon>Arundineae</taxon>
        <taxon>Arundo</taxon>
    </lineage>
</organism>
<proteinExistence type="predicted"/>
<sequence>MYHATSLAEVPPLVLEAVHIGSPGMHKLQSFLKFLLQPYITFGITCCTVLTLKTWDLRLWLQNHSSPLQIHSEHLFSIFSGYSVVEVL</sequence>
<reference evidence="1" key="2">
    <citation type="journal article" date="2015" name="Data Brief">
        <title>Shoot transcriptome of the giant reed, Arundo donax.</title>
        <authorList>
            <person name="Barrero R.A."/>
            <person name="Guerrero F.D."/>
            <person name="Moolhuijzen P."/>
            <person name="Goolsby J.A."/>
            <person name="Tidwell J."/>
            <person name="Bellgard S.E."/>
            <person name="Bellgard M.I."/>
        </authorList>
    </citation>
    <scope>NUCLEOTIDE SEQUENCE</scope>
    <source>
        <tissue evidence="1">Shoot tissue taken approximately 20 cm above the soil surface</tissue>
    </source>
</reference>
<dbReference type="AlphaFoldDB" id="A0A0A9DM65"/>
<accession>A0A0A9DM65</accession>
<name>A0A0A9DM65_ARUDO</name>